<dbReference type="InterPro" id="IPR012469">
    <property type="entry name" value="DUF1688"/>
</dbReference>
<gene>
    <name evidence="1" type="ORF">EDD36DRAFT_492935</name>
</gene>
<organism evidence="1 2">
    <name type="scientific">Exophiala viscosa</name>
    <dbReference type="NCBI Taxonomy" id="2486360"/>
    <lineage>
        <taxon>Eukaryota</taxon>
        <taxon>Fungi</taxon>
        <taxon>Dikarya</taxon>
        <taxon>Ascomycota</taxon>
        <taxon>Pezizomycotina</taxon>
        <taxon>Eurotiomycetes</taxon>
        <taxon>Chaetothyriomycetidae</taxon>
        <taxon>Chaetothyriales</taxon>
        <taxon>Herpotrichiellaceae</taxon>
        <taxon>Exophiala</taxon>
    </lineage>
</organism>
<dbReference type="PANTHER" id="PTHR31687:SF3">
    <property type="entry name" value="PROTEIN URG3"/>
    <property type="match status" value="1"/>
</dbReference>
<name>A0AAN6E3J0_9EURO</name>
<dbReference type="PANTHER" id="PTHR31687">
    <property type="match status" value="1"/>
</dbReference>
<evidence type="ECO:0000313" key="2">
    <source>
        <dbReference type="Proteomes" id="UP001203852"/>
    </source>
</evidence>
<proteinExistence type="predicted"/>
<protein>
    <recommendedName>
        <fullName evidence="3">Uracil catabolism protein 4</fullName>
    </recommendedName>
</protein>
<dbReference type="EMBL" id="MU404351">
    <property type="protein sequence ID" value="KAI1616444.1"/>
    <property type="molecule type" value="Genomic_DNA"/>
</dbReference>
<comment type="caution">
    <text evidence="1">The sequence shown here is derived from an EMBL/GenBank/DDBJ whole genome shotgun (WGS) entry which is preliminary data.</text>
</comment>
<evidence type="ECO:0000313" key="1">
    <source>
        <dbReference type="EMBL" id="KAI1616444.1"/>
    </source>
</evidence>
<dbReference type="Proteomes" id="UP001203852">
    <property type="component" value="Unassembled WGS sequence"/>
</dbReference>
<keyword evidence="2" id="KW-1185">Reference proteome</keyword>
<accession>A0AAN6E3J0</accession>
<reference evidence="1" key="1">
    <citation type="journal article" date="2022" name="bioRxiv">
        <title>Deciphering the potential niche of two novel black yeast fungi from a biological soil crust based on their genomes, phenotypes, and melanin regulation.</title>
        <authorList>
            <consortium name="DOE Joint Genome Institute"/>
            <person name="Carr E.C."/>
            <person name="Barton Q."/>
            <person name="Grambo S."/>
            <person name="Sullivan M."/>
            <person name="Renfro C.M."/>
            <person name="Kuo A."/>
            <person name="Pangilinan J."/>
            <person name="Lipzen A."/>
            <person name="Keymanesh K."/>
            <person name="Savage E."/>
            <person name="Barry K."/>
            <person name="Grigoriev I.V."/>
            <person name="Riekhof W.R."/>
            <person name="Harris S.S."/>
        </authorList>
    </citation>
    <scope>NUCLEOTIDE SEQUENCE</scope>
    <source>
        <strain evidence="1">JF 03-4F</strain>
    </source>
</reference>
<sequence length="433" mass="47612">MGTTTESSVIDTLLSLPAIRHRAGIVYEAAKQGTLNNFDFHPEALPKAADLVASIISRDFGPERFSHIPPHGRWQHFEVGAIPRVSHLLHEWKTEGVDDFECTRRLIDLFFVSVLLDAGAGDSWLYTEPETGLKFGRSEGLAVASLYLYQNGRFGSSADGAVTVNGRGLQGLTEAVLSQGMQVSSENPLTGLEPRAKLLQAFGASLLVHPQYFGDEGRPGNLVDYLTSRQSGQKALQVVDLWNILQSLLIPIWPKDRTRVFGEPVGDAWPLKCLGDSVEMKSTDDRVANIQPFHKLTQWLAFSLMVPFERVLGYTWQGSNLLTGLPEYRNGGLFVDTGVLTLKPEVLKRGQKVSGTALPMFEVADDAIVEWRALTVALLDEMHGLVSQRLPLSLSMAQVLEAGTWKAGRELAAQHRPETRSSPILVKSDGTVF</sequence>
<dbReference type="AlphaFoldDB" id="A0AAN6E3J0"/>
<dbReference type="Pfam" id="PF07958">
    <property type="entry name" value="DUF1688"/>
    <property type="match status" value="1"/>
</dbReference>
<evidence type="ECO:0008006" key="3">
    <source>
        <dbReference type="Google" id="ProtNLM"/>
    </source>
</evidence>